<feature type="region of interest" description="Disordered" evidence="1">
    <location>
        <begin position="15"/>
        <end position="45"/>
    </location>
</feature>
<dbReference type="EMBL" id="RAZT01000001">
    <property type="protein sequence ID" value="RKN36642.1"/>
    <property type="molecule type" value="Genomic_DNA"/>
</dbReference>
<reference evidence="2 3" key="1">
    <citation type="submission" date="2018-09" db="EMBL/GenBank/DDBJ databases">
        <title>Micromonospora sp. nov. MS1-9, isolated from a root of Musa sp.</title>
        <authorList>
            <person name="Kuncharoen N."/>
            <person name="Kudo T."/>
            <person name="Ohkuma M."/>
            <person name="Yuki M."/>
            <person name="Tanasupawat S."/>
        </authorList>
    </citation>
    <scope>NUCLEOTIDE SEQUENCE [LARGE SCALE GENOMIC DNA]</scope>
    <source>
        <strain evidence="2 3">MS1-9</strain>
    </source>
</reference>
<dbReference type="AlphaFoldDB" id="A0A3A9YHY7"/>
<proteinExistence type="predicted"/>
<dbReference type="Pfam" id="PF14117">
    <property type="entry name" value="DUF4287"/>
    <property type="match status" value="1"/>
</dbReference>
<evidence type="ECO:0000313" key="3">
    <source>
        <dbReference type="Proteomes" id="UP000275865"/>
    </source>
</evidence>
<sequence>MDKTGESYTIARRQLLARSRGVDPEPVDPPAAGAEPAGAVPGAAAQTERIADALLRDRTGRGWDEWFALLDAAEATTLTHTEIARWLVGAHEMPGWWAQTVTVGYEQARGLRAPGQGRDGTYTAGATRTVAVPVDRLFAAFADPTLRARWLPDAEVRLRTATAPRTFRADWAGGPTRIVAGFEAIGETRSRVALQHEKLTGAEQATEFKAYWRDRLGTLKQLLEADGDAR</sequence>
<comment type="caution">
    <text evidence="2">The sequence shown here is derived from an EMBL/GenBank/DDBJ whole genome shotgun (WGS) entry which is preliminary data.</text>
</comment>
<gene>
    <name evidence="2" type="ORF">D7044_01545</name>
</gene>
<evidence type="ECO:0000256" key="1">
    <source>
        <dbReference type="SAM" id="MobiDB-lite"/>
    </source>
</evidence>
<feature type="compositionally biased region" description="Low complexity" evidence="1">
    <location>
        <begin position="30"/>
        <end position="45"/>
    </location>
</feature>
<dbReference type="InterPro" id="IPR023393">
    <property type="entry name" value="START-like_dom_sf"/>
</dbReference>
<organism evidence="2 3">
    <name type="scientific">Micromonospora musae</name>
    <dbReference type="NCBI Taxonomy" id="1894970"/>
    <lineage>
        <taxon>Bacteria</taxon>
        <taxon>Bacillati</taxon>
        <taxon>Actinomycetota</taxon>
        <taxon>Actinomycetes</taxon>
        <taxon>Micromonosporales</taxon>
        <taxon>Micromonosporaceae</taxon>
        <taxon>Micromonospora</taxon>
    </lineage>
</organism>
<dbReference type="SUPFAM" id="SSF55961">
    <property type="entry name" value="Bet v1-like"/>
    <property type="match status" value="1"/>
</dbReference>
<evidence type="ECO:0000313" key="2">
    <source>
        <dbReference type="EMBL" id="RKN36642.1"/>
    </source>
</evidence>
<protein>
    <submittedName>
        <fullName evidence="2">DUF4287 domain-containing protein</fullName>
    </submittedName>
</protein>
<accession>A0A3A9YHY7</accession>
<dbReference type="Gene3D" id="3.30.530.20">
    <property type="match status" value="2"/>
</dbReference>
<dbReference type="Proteomes" id="UP000275865">
    <property type="component" value="Unassembled WGS sequence"/>
</dbReference>
<name>A0A3A9YHY7_9ACTN</name>
<dbReference type="InterPro" id="IPR025629">
    <property type="entry name" value="DUF4287"/>
</dbReference>